<dbReference type="RefSeq" id="XP_013231045.1">
    <property type="nucleotide sequence ID" value="XM_013375591.1"/>
</dbReference>
<feature type="domain" description="NUP210 Ig-like" evidence="3">
    <location>
        <begin position="261"/>
        <end position="356"/>
    </location>
</feature>
<keyword evidence="2" id="KW-1133">Transmembrane helix</keyword>
<feature type="region of interest" description="Disordered" evidence="1">
    <location>
        <begin position="3446"/>
        <end position="3472"/>
    </location>
</feature>
<dbReference type="InterPro" id="IPR045197">
    <property type="entry name" value="NUP210-like"/>
</dbReference>
<feature type="region of interest" description="Disordered" evidence="1">
    <location>
        <begin position="1737"/>
        <end position="1759"/>
    </location>
</feature>
<reference evidence="4" key="1">
    <citation type="submission" date="2013-10" db="EMBL/GenBank/DDBJ databases">
        <title>Genomic analysis of the causative agents of coccidiosis in chickens.</title>
        <authorList>
            <person name="Reid A.J."/>
            <person name="Blake D."/>
            <person name="Billington K."/>
            <person name="Browne H."/>
            <person name="Dunn M."/>
            <person name="Hung S."/>
            <person name="Kawahara F."/>
            <person name="Miranda-Saavedra D."/>
            <person name="Mourier T."/>
            <person name="Nagra H."/>
            <person name="Otto T.D."/>
            <person name="Rawlings N."/>
            <person name="Sanchez A."/>
            <person name="Sanders M."/>
            <person name="Subramaniam C."/>
            <person name="Tay Y."/>
            <person name="Dear P."/>
            <person name="Doerig C."/>
            <person name="Gruber A."/>
            <person name="Parkinson J."/>
            <person name="Shirley M."/>
            <person name="Wan K.L."/>
            <person name="Berriman M."/>
            <person name="Tomley F."/>
            <person name="Pain A."/>
        </authorList>
    </citation>
    <scope>NUCLEOTIDE SEQUENCE [LARGE SCALE GENOMIC DNA]</scope>
    <source>
        <strain evidence="4">Houghton</strain>
    </source>
</reference>
<dbReference type="Proteomes" id="UP000030747">
    <property type="component" value="Unassembled WGS sequence"/>
</dbReference>
<dbReference type="OMA" id="WRSDMLL"/>
<dbReference type="VEuPathDB" id="ToxoDB:ETH_00021110"/>
<dbReference type="PANTHER" id="PTHR23019:SF0">
    <property type="entry name" value="NUCLEAR PORE MEMBRANE GLYCOPROTEIN 210"/>
    <property type="match status" value="1"/>
</dbReference>
<evidence type="ECO:0000256" key="2">
    <source>
        <dbReference type="SAM" id="Phobius"/>
    </source>
</evidence>
<name>U6KQ90_EIMTE</name>
<organism evidence="4 5">
    <name type="scientific">Eimeria tenella</name>
    <name type="common">Coccidian parasite</name>
    <dbReference type="NCBI Taxonomy" id="5802"/>
    <lineage>
        <taxon>Eukaryota</taxon>
        <taxon>Sar</taxon>
        <taxon>Alveolata</taxon>
        <taxon>Apicomplexa</taxon>
        <taxon>Conoidasida</taxon>
        <taxon>Coccidia</taxon>
        <taxon>Eucoccidiorida</taxon>
        <taxon>Eimeriorina</taxon>
        <taxon>Eimeriidae</taxon>
        <taxon>Eimeria</taxon>
    </lineage>
</organism>
<proteinExistence type="predicted"/>
<feature type="region of interest" description="Disordered" evidence="1">
    <location>
        <begin position="2459"/>
        <end position="2483"/>
    </location>
</feature>
<dbReference type="EMBL" id="HG675067">
    <property type="protein sequence ID" value="CDJ40292.1"/>
    <property type="molecule type" value="Genomic_DNA"/>
</dbReference>
<keyword evidence="2" id="KW-0472">Membrane</keyword>
<dbReference type="InterPro" id="IPR055097">
    <property type="entry name" value="Ig_NUP210_2nd"/>
</dbReference>
<accession>U6KQ90</accession>
<feature type="compositionally biased region" description="Low complexity" evidence="1">
    <location>
        <begin position="1829"/>
        <end position="1846"/>
    </location>
</feature>
<reference evidence="4" key="2">
    <citation type="submission" date="2013-10" db="EMBL/GenBank/DDBJ databases">
        <authorList>
            <person name="Aslett M."/>
        </authorList>
    </citation>
    <scope>NUCLEOTIDE SEQUENCE [LARGE SCALE GENOMIC DNA]</scope>
    <source>
        <strain evidence="4">Houghton</strain>
    </source>
</reference>
<feature type="region of interest" description="Disordered" evidence="1">
    <location>
        <begin position="1799"/>
        <end position="1818"/>
    </location>
</feature>
<dbReference type="PANTHER" id="PTHR23019">
    <property type="entry name" value="NUCLEAR PORE MEMBRANE GLYCOPROTEIN GP210-RELATED"/>
    <property type="match status" value="1"/>
</dbReference>
<dbReference type="VEuPathDB" id="ToxoDB:ETH2_0305200"/>
<feature type="compositionally biased region" description="Low complexity" evidence="1">
    <location>
        <begin position="2461"/>
        <end position="2473"/>
    </location>
</feature>
<dbReference type="Pfam" id="PF22969">
    <property type="entry name" value="Ig_NUP210_2nd"/>
    <property type="match status" value="1"/>
</dbReference>
<feature type="compositionally biased region" description="Low complexity" evidence="1">
    <location>
        <begin position="1803"/>
        <end position="1818"/>
    </location>
</feature>
<feature type="transmembrane region" description="Helical" evidence="2">
    <location>
        <begin position="3418"/>
        <end position="3436"/>
    </location>
</feature>
<evidence type="ECO:0000256" key="1">
    <source>
        <dbReference type="SAM" id="MobiDB-lite"/>
    </source>
</evidence>
<protein>
    <recommendedName>
        <fullName evidence="3">NUP210 Ig-like domain-containing protein</fullName>
    </recommendedName>
</protein>
<feature type="compositionally biased region" description="Low complexity" evidence="1">
    <location>
        <begin position="1991"/>
        <end position="2006"/>
    </location>
</feature>
<evidence type="ECO:0000313" key="4">
    <source>
        <dbReference type="EMBL" id="CDJ40292.1"/>
    </source>
</evidence>
<feature type="compositionally biased region" description="Polar residues" evidence="1">
    <location>
        <begin position="2474"/>
        <end position="2483"/>
    </location>
</feature>
<dbReference type="OrthoDB" id="346887at2759"/>
<sequence>METRWAAANGGDRMRRTRCRTGLHLLGVFASVLTAAFGKCVAGGSVASVFAAPGMRLSALVLPFLLSVGLSKPQGALAGGLPEGLSIGPSQVLLPWVPPSHAAEFPAVRAQLQLEGNKGSTGGGDVCFYWAIQNPQVLSLLHPDCSSVQPAAQCRLDGSSGGSWAAAGAPSSGGSNSCFSRVLVEAVPQGVGRRASSWIFASAEKEFSAEGPSGAPSEGASALSVSRRGFRAQVLVAPIVRLSFSTRDKRLAIGQLGDVSLLGYDAEGNVFSSLEGIPFLWEVQGEDEVVVVEPVETDAVAGTIARRRVEEMGAQEQKRRNGPRWRSDAIVLRGKSTGRATIRARLAMEQYRDVPPAEVAFLVHELVALSPAALLVPPAAVFALELHKLWEDGRQEALSLPNAHFGWSAEDISVFSSLSGSALSSTASSASSTLLQVTDGGVVTVTSPQQATEGPDLLTGRALVVCLDKRIGEKQQADVTVLLPTALRLLYEDTEVLSTQTLWKNAAAAAAAAAQTSGRKTAAAAAVEKAVLLRQLLLAEEAVASGVGSSEEAVLSALPPLRLSLAGKQERGLEGTGLILYLVRGREYLFKVELLSSQQLPGVNAQDSLGPRRMLLPSNAVVHWTCEGASKPAEEQEGTGLSPLQKAVPSQQAFVLLRADSLGSGSVRVSLLQVGSPPGPVWMSEGPLSILLPVRVVPPVSFRLLSTHYIVDTAAGTGGLGASSAPMRRLTAPLVLAPGSRFPLEPQGGSGEFVLSSSDPSICAVVYAVPSRAGRLSSSGLVVAGAPVDPTEVFTVEGIAPGVATLLLRDKRQPQNAVLLSVVVAPPVTIELRMQHLLLPVARGDIKTTIQAADRAQEATGVLIALADLTDFLPLLPEASRRWLLAEGDSVGSVPNSQWPQTVEDAREHLLASDAAARPREGTVGMEERLQAASGAAAETGIDVLHPFWVRRSQLASCPDVRFAVEGSAVDITTRAGGAIPFTCGIVSLRGLRKGSSRVTATVPQQQHQQRLQASARIDVYLPVELWASMSSVALPLPPPVRLSSSRTAPLLQRLTQDPNSNSSTSLGVALATTLLQQLDLHAPAAPSGDSADLVLYGAPIAAINSSSTGSLRGVAGEITLTVGGHITVFLKEGPPPRPEAYRHSVTATALSHSFAEVPAAAAADDSETDDEAASVAILPEGSGAVQRFVCLRPSRSPVSVQIKSSYAPKDPQVTSHREEVTSLLLSCAYPELIEVRPLPSLSRAAAAPYGSYADRASKGTLKEALGGLPVASATLAATKTTPLSNSWDAEGVEGPQESEEGLYVQCGAEHAFALFAYDSALRPLHGLASLPTRWSLTPATPHDNQHNKQPNQTDLPVLQVLPRAAPAAETAGNGYSVALLTVSPSLCCGVFALQATVEPPKGAPAFLEAALSRQQLQLLQSSLGEWRAAAAAEREQQLLPLWEKGELRDRLLLFMSPPIRLLPFPAPLIASAAAQAPGQPAAQGNEEQQENFQTVRLPLLPGVASRMLLQFGSPDTEAIRMLRLHSSEKATMPAAALAHGELLTSPNAPLLLCLSTAEASTRYALAQAGDSAAAAAGAAAARRAVGDLQTATDAACAGLAASQEDVSALPLPVPFSFSANPFTRSCPLSSREIFVPPPFFAASRETDPLLQQQQQQQRLPLLHLEAWDQRLLSPWRPRNPSSSSTISMSSSNGPQLVAELQFVRLRSLRLVLLPSAISTHLERGWPATGSAASSAETWAKEEGDPFCPASQQQQQQQTLTEIEAGKIYGLRVEATGDDGLPIDPRFFAAMRLSVVATAADESSSTSSSSGSSRVSGRGRVFLKPVGSQKQAHASPQQQEQQQQAADTYGLFGRGEPLAPYLTEEGDFSSPLAVASYGSAAAAGSAEGAAEFGAPEGWDSLSALPTADFDCFHFFLAATDIRGSFVLHAEALADSPHAAAAAATVSTRLTVRIHPPLQLNPPELVLLPGGHSFELTLHGGPEEAHLEADPSSSSSGSRSTSSNASSQGGHGKRFTVENEGVARLSGTFAGLLLTGEEGETRVSAVLRHGEAGRTVAEASMRVVVALPSSVTIQHGVYAHPKSRRSGSKKQVREMHQAALPSEAARMGYGRAAAAAAAAAAAGVEDQGSITVYAEHAARLHAALADAQGRPFSPPHLLMPSGPLEVFRLAEGVEEKRQREFGALASLPPAEAVHCVYTWEVRSGSGVLLLSPFDVPDEAPALHSAAAARLPAAPGGAGEEHGGALSWRGLKGQRRLQSRGLSEVALLGVGAGEALIGLAVNCSRRGRVVASVTAPELRVRVLPSPLPALLAPRAAGGFSGFISSLSPFLAAPVLAPLLATDAVYLLPCCSVQQLQHEQPAPTAPAAGAKGEGPTATTEQEAREACCAAAAAVAGNSKEAEAAAAATAAAAACCEGLAADCCEWSPRAAAAAAAENSAVFILSGSKGFIASPLPGQQGVLRLSSESSSAGSDQWSTSTSGFSSRTNSNSALVAVETADVQTLQVAGFPHLLQAGETEDFTVILRDQRGRIIATPSSILLDVLSSHPSVVSASVVTGPDGPLGPPAVRVKGLQRGCAAVWVYWAAAESGGDAQQRVQPGSAYRTCVDVTDGLLGPPPLAVLPGASLPLLQGARLPPALLPPSAALHFQVAFRAPPLLHALRAWRGPAHGDAGGVAATTAAAAASDAAAEAADWAPTCMSQEAAAALLRRLHTPLSTEVRRLLVEALMPADEMPQDNSLPPVAVEVRSLRLHENPIAAAAESDEGATNSFFFCATDEAAAAEAGAFVVVADIRIPNLPTAAAAAVSMQLAVGSKTMQAAAASPISLEVEAATLDSLPSAWRVDGVLLLLQQLWMGLARDWRKAQHAASVLLGPRVSGAGICCPSWSFPLAAFLSWDNGFEGLSIRSGSSKSCSRMGTLRSSDPSSLVIVGLANCMSGVGGPVAALAARPAPVVQLVQQGTTTAAAEIINASATAAVSGFVRPFRLLTQASCDARESVWQQQEKQQQQQWVDAEDLTLPRCLTGKTGGSLVLSFRMQALTPVEGIATSHYHEQQKREWQDTPFVSPAFQSRLSVHCRLSDRLLSRLYTVEGLSRPVIERPPGTPVGWSLSAEPLCIVRERQHLSVQEVQRLLQQREATRWTYTSEKMARLDSTTSPAATAQCEALHQVRIKNRQQEGSADQDGAEIRPVALLVSLSGPSSVLALRQEQQRQQQQQQEVFWTHCVRWPIAVPLRLLENEDYPGQFVTTDPSADATIRIKPAVQKLAFKAAASSSGGRLVAIPSVSSSSSSSSGASSKWPLELHVFPVLGVNAPRVRISDNAFALEMHRQGPLLTLRLSPSLEGSVAAAGAAGDAADASRQAIISNWRAPVRTEVVIENSSGGSRLLVVLNSSGVRTSQRVTTGLDDDEGEEAAPGFSETAAPPLLVFALVACLGAIGFWLFCGSSGAVNASKGKIDGSGSSQTLIGSPRRDEKGPYRTRAGKSAWAKYDGPSVQLMKSMGEGFPAYTLQPNGDWKAEEPLLRGPCSISSTMKSSTRFYDN</sequence>
<evidence type="ECO:0000259" key="3">
    <source>
        <dbReference type="Pfam" id="PF22969"/>
    </source>
</evidence>
<keyword evidence="2" id="KW-0812">Transmembrane</keyword>
<gene>
    <name evidence="4" type="ORF">ETH_00021110</name>
</gene>
<evidence type="ECO:0000313" key="5">
    <source>
        <dbReference type="Proteomes" id="UP000030747"/>
    </source>
</evidence>
<feature type="region of interest" description="Disordered" evidence="1">
    <location>
        <begin position="1983"/>
        <end position="2018"/>
    </location>
</feature>
<feature type="region of interest" description="Disordered" evidence="1">
    <location>
        <begin position="1826"/>
        <end position="1846"/>
    </location>
</feature>
<keyword evidence="5" id="KW-1185">Reference proteome</keyword>
<dbReference type="GeneID" id="25253337"/>